<protein>
    <recommendedName>
        <fullName evidence="2">EamA domain-containing protein</fullName>
    </recommendedName>
</protein>
<feature type="transmembrane region" description="Helical" evidence="1">
    <location>
        <begin position="6"/>
        <end position="22"/>
    </location>
</feature>
<keyword evidence="1" id="KW-0812">Transmembrane</keyword>
<feature type="transmembrane region" description="Helical" evidence="1">
    <location>
        <begin position="239"/>
        <end position="259"/>
    </location>
</feature>
<reference evidence="4" key="1">
    <citation type="journal article" date="2023" name="Arch. Microbiol.">
        <title>Desulfoferula mesophilus gen. nov. sp. nov., a mesophilic sulfate-reducing bacterium isolated from a brackish lake sediment.</title>
        <authorList>
            <person name="Watanabe T."/>
            <person name="Yabe T."/>
            <person name="Tsuji J.M."/>
            <person name="Fukui M."/>
        </authorList>
    </citation>
    <scope>NUCLEOTIDE SEQUENCE [LARGE SCALE GENOMIC DNA]</scope>
    <source>
        <strain evidence="4">12FAK</strain>
    </source>
</reference>
<dbReference type="RefSeq" id="WP_338600126.1">
    <property type="nucleotide sequence ID" value="NZ_AP028679.1"/>
</dbReference>
<feature type="domain" description="EamA" evidence="2">
    <location>
        <begin position="2"/>
        <end position="133"/>
    </location>
</feature>
<dbReference type="InterPro" id="IPR037185">
    <property type="entry name" value="EmrE-like"/>
</dbReference>
<organism evidence="3 4">
    <name type="scientific">Desulfoferula mesophila</name>
    <dbReference type="NCBI Taxonomy" id="3058419"/>
    <lineage>
        <taxon>Bacteria</taxon>
        <taxon>Pseudomonadati</taxon>
        <taxon>Thermodesulfobacteriota</taxon>
        <taxon>Desulfarculia</taxon>
        <taxon>Desulfarculales</taxon>
        <taxon>Desulfarculaceae</taxon>
        <taxon>Desulfoferula</taxon>
    </lineage>
</organism>
<dbReference type="GO" id="GO:0016020">
    <property type="term" value="C:membrane"/>
    <property type="evidence" value="ECO:0007669"/>
    <property type="project" value="InterPro"/>
</dbReference>
<keyword evidence="1" id="KW-1133">Transmembrane helix</keyword>
<feature type="transmembrane region" description="Helical" evidence="1">
    <location>
        <begin position="266"/>
        <end position="286"/>
    </location>
</feature>
<dbReference type="PANTHER" id="PTHR22911">
    <property type="entry name" value="ACYL-MALONYL CONDENSING ENZYME-RELATED"/>
    <property type="match status" value="1"/>
</dbReference>
<dbReference type="AlphaFoldDB" id="A0AAU9ER17"/>
<evidence type="ECO:0000256" key="1">
    <source>
        <dbReference type="SAM" id="Phobius"/>
    </source>
</evidence>
<dbReference type="PANTHER" id="PTHR22911:SF137">
    <property type="entry name" value="SOLUTE CARRIER FAMILY 35 MEMBER G2-RELATED"/>
    <property type="match status" value="1"/>
</dbReference>
<dbReference type="EMBL" id="AP028679">
    <property type="protein sequence ID" value="BEQ15564.1"/>
    <property type="molecule type" value="Genomic_DNA"/>
</dbReference>
<accession>A0AAU9ER17</accession>
<dbReference type="InterPro" id="IPR000620">
    <property type="entry name" value="EamA_dom"/>
</dbReference>
<keyword evidence="1" id="KW-0472">Membrane</keyword>
<feature type="domain" description="EamA" evidence="2">
    <location>
        <begin position="153"/>
        <end position="284"/>
    </location>
</feature>
<feature type="transmembrane region" description="Helical" evidence="1">
    <location>
        <begin position="155"/>
        <end position="175"/>
    </location>
</feature>
<feature type="transmembrane region" description="Helical" evidence="1">
    <location>
        <begin position="34"/>
        <end position="54"/>
    </location>
</feature>
<evidence type="ECO:0000313" key="3">
    <source>
        <dbReference type="EMBL" id="BEQ15564.1"/>
    </source>
</evidence>
<feature type="transmembrane region" description="Helical" evidence="1">
    <location>
        <begin position="181"/>
        <end position="201"/>
    </location>
</feature>
<evidence type="ECO:0000259" key="2">
    <source>
        <dbReference type="Pfam" id="PF00892"/>
    </source>
</evidence>
<feature type="transmembrane region" description="Helical" evidence="1">
    <location>
        <begin position="213"/>
        <end position="233"/>
    </location>
</feature>
<dbReference type="Proteomes" id="UP001366166">
    <property type="component" value="Chromosome"/>
</dbReference>
<keyword evidence="4" id="KW-1185">Reference proteome</keyword>
<feature type="transmembrane region" description="Helical" evidence="1">
    <location>
        <begin position="92"/>
        <end position="110"/>
    </location>
</feature>
<feature type="transmembrane region" description="Helical" evidence="1">
    <location>
        <begin position="60"/>
        <end position="80"/>
    </location>
</feature>
<proteinExistence type="predicted"/>
<feature type="transmembrane region" description="Helical" evidence="1">
    <location>
        <begin position="116"/>
        <end position="134"/>
    </location>
</feature>
<dbReference type="KEGG" id="dmp:FAK_26300"/>
<dbReference type="SUPFAM" id="SSF103481">
    <property type="entry name" value="Multidrug resistance efflux transporter EmrE"/>
    <property type="match status" value="2"/>
</dbReference>
<evidence type="ECO:0000313" key="4">
    <source>
        <dbReference type="Proteomes" id="UP001366166"/>
    </source>
</evidence>
<sequence>MSWFWLALASAFCMATADYLTKRHFSDLPLGQMILVRLTGLVPVCLVLLALTPMPPVEPAFFWAVSMALPAEVLALFCYLKAIQVSPLGLTMPFLAFTPLLVIGTAWLFLGEVPNAAGVGGVLLVVAGAYALNLHQVRRGWAAPFLAMTRERGSLLALAASALYAYTISLGKVALAASSPWFMASAYPLGMSAVIVSVLAARRQLGWDWLRRPGAALGVGACMTAMLVCHFWALSLAPAAYMVAIKRLGIIMAVLYGGVFLKEERLAQHFMASGLMVAGAVVILLMG</sequence>
<dbReference type="Gene3D" id="1.10.3730.20">
    <property type="match status" value="1"/>
</dbReference>
<gene>
    <name evidence="3" type="ORF">FAK_26300</name>
</gene>
<dbReference type="Pfam" id="PF00892">
    <property type="entry name" value="EamA"/>
    <property type="match status" value="2"/>
</dbReference>
<name>A0AAU9ER17_9BACT</name>